<keyword evidence="1" id="KW-0808">Transferase</keyword>
<feature type="domain" description="N-acetyltransferase" evidence="3">
    <location>
        <begin position="1"/>
        <end position="102"/>
    </location>
</feature>
<reference evidence="4 5" key="1">
    <citation type="submission" date="2018-08" db="EMBL/GenBank/DDBJ databases">
        <title>Draft genome of the lignicolous fungus Coniochaeta pulveracea.</title>
        <authorList>
            <person name="Borstlap C.J."/>
            <person name="De Witt R.N."/>
            <person name="Botha A."/>
            <person name="Volschenk H."/>
        </authorList>
    </citation>
    <scope>NUCLEOTIDE SEQUENCE [LARGE SCALE GENOMIC DNA]</scope>
    <source>
        <strain evidence="4 5">CAB683</strain>
    </source>
</reference>
<dbReference type="PANTHER" id="PTHR43877">
    <property type="entry name" value="AMINOALKYLPHOSPHONATE N-ACETYLTRANSFERASE-RELATED-RELATED"/>
    <property type="match status" value="1"/>
</dbReference>
<dbReference type="PROSITE" id="PS51186">
    <property type="entry name" value="GNAT"/>
    <property type="match status" value="1"/>
</dbReference>
<dbReference type="AlphaFoldDB" id="A0A420YM44"/>
<comment type="caution">
    <text evidence="4">The sequence shown here is derived from an EMBL/GenBank/DDBJ whole genome shotgun (WGS) entry which is preliminary data.</text>
</comment>
<dbReference type="Pfam" id="PF00583">
    <property type="entry name" value="Acetyltransf_1"/>
    <property type="match status" value="1"/>
</dbReference>
<protein>
    <recommendedName>
        <fullName evidence="3">N-acetyltransferase domain-containing protein</fullName>
    </recommendedName>
</protein>
<dbReference type="InterPro" id="IPR016181">
    <property type="entry name" value="Acyl_CoA_acyltransferase"/>
</dbReference>
<evidence type="ECO:0000256" key="1">
    <source>
        <dbReference type="ARBA" id="ARBA00022679"/>
    </source>
</evidence>
<evidence type="ECO:0000313" key="5">
    <source>
        <dbReference type="Proteomes" id="UP000275385"/>
    </source>
</evidence>
<dbReference type="GO" id="GO:0016747">
    <property type="term" value="F:acyltransferase activity, transferring groups other than amino-acyl groups"/>
    <property type="evidence" value="ECO:0007669"/>
    <property type="project" value="InterPro"/>
</dbReference>
<dbReference type="OrthoDB" id="41532at2759"/>
<proteinExistence type="predicted"/>
<dbReference type="EMBL" id="QVQW01000003">
    <property type="protein sequence ID" value="RKU48973.1"/>
    <property type="molecule type" value="Genomic_DNA"/>
</dbReference>
<gene>
    <name evidence="4" type="ORF">DL546_009484</name>
</gene>
<dbReference type="STRING" id="177199.A0A420YM44"/>
<organism evidence="4 5">
    <name type="scientific">Coniochaeta pulveracea</name>
    <dbReference type="NCBI Taxonomy" id="177199"/>
    <lineage>
        <taxon>Eukaryota</taxon>
        <taxon>Fungi</taxon>
        <taxon>Dikarya</taxon>
        <taxon>Ascomycota</taxon>
        <taxon>Pezizomycotina</taxon>
        <taxon>Sordariomycetes</taxon>
        <taxon>Sordariomycetidae</taxon>
        <taxon>Coniochaetales</taxon>
        <taxon>Coniochaetaceae</taxon>
        <taxon>Coniochaeta</taxon>
    </lineage>
</organism>
<keyword evidence="5" id="KW-1185">Reference proteome</keyword>
<evidence type="ECO:0000256" key="2">
    <source>
        <dbReference type="ARBA" id="ARBA00023315"/>
    </source>
</evidence>
<dbReference type="SUPFAM" id="SSF55729">
    <property type="entry name" value="Acyl-CoA N-acyltransferases (Nat)"/>
    <property type="match status" value="1"/>
</dbReference>
<dbReference type="Gene3D" id="3.40.630.30">
    <property type="match status" value="1"/>
</dbReference>
<dbReference type="Proteomes" id="UP000275385">
    <property type="component" value="Unassembled WGS sequence"/>
</dbReference>
<dbReference type="InterPro" id="IPR050832">
    <property type="entry name" value="Bact_Acetyltransf"/>
</dbReference>
<dbReference type="InterPro" id="IPR000182">
    <property type="entry name" value="GNAT_dom"/>
</dbReference>
<sequence length="103" mass="11244">MGLAMLNMPGCDDTGPFRATIENVLVDQKCRRQGVATNLVGVLEAEAFKRGKTLLMLDVPSNTAAESFFRARGYIEVGSVPNYAFNPVGHLRSQTFFFKSLAA</sequence>
<evidence type="ECO:0000313" key="4">
    <source>
        <dbReference type="EMBL" id="RKU48973.1"/>
    </source>
</evidence>
<dbReference type="CDD" id="cd04301">
    <property type="entry name" value="NAT_SF"/>
    <property type="match status" value="1"/>
</dbReference>
<evidence type="ECO:0000259" key="3">
    <source>
        <dbReference type="PROSITE" id="PS51186"/>
    </source>
</evidence>
<name>A0A420YM44_9PEZI</name>
<accession>A0A420YM44</accession>
<keyword evidence="2" id="KW-0012">Acyltransferase</keyword>